<organism evidence="12 13">
    <name type="scientific">Pelagibacterium nitratireducens</name>
    <dbReference type="NCBI Taxonomy" id="1046114"/>
    <lineage>
        <taxon>Bacteria</taxon>
        <taxon>Pseudomonadati</taxon>
        <taxon>Pseudomonadota</taxon>
        <taxon>Alphaproteobacteria</taxon>
        <taxon>Hyphomicrobiales</taxon>
        <taxon>Devosiaceae</taxon>
        <taxon>Pelagibacterium</taxon>
    </lineage>
</organism>
<dbReference type="SUPFAM" id="SSF109998">
    <property type="entry name" value="Triger factor/SurA peptide-binding domain-like"/>
    <property type="match status" value="1"/>
</dbReference>
<dbReference type="InterPro" id="IPR000297">
    <property type="entry name" value="PPIase_PpiC"/>
</dbReference>
<dbReference type="PANTHER" id="PTHR47245">
    <property type="entry name" value="PEPTIDYLPROLYL ISOMERASE"/>
    <property type="match status" value="1"/>
</dbReference>
<dbReference type="InterPro" id="IPR046357">
    <property type="entry name" value="PPIase_dom_sf"/>
</dbReference>
<dbReference type="PROSITE" id="PS50198">
    <property type="entry name" value="PPIC_PPIASE_2"/>
    <property type="match status" value="1"/>
</dbReference>
<dbReference type="RefSeq" id="WP_338609073.1">
    <property type="nucleotide sequence ID" value="NZ_CP146275.1"/>
</dbReference>
<evidence type="ECO:0000313" key="13">
    <source>
        <dbReference type="Proteomes" id="UP001369958"/>
    </source>
</evidence>
<evidence type="ECO:0000256" key="10">
    <source>
        <dbReference type="SAM" id="SignalP"/>
    </source>
</evidence>
<feature type="region of interest" description="Disordered" evidence="9">
    <location>
        <begin position="35"/>
        <end position="66"/>
    </location>
</feature>
<evidence type="ECO:0000256" key="6">
    <source>
        <dbReference type="ARBA" id="ARBA00030642"/>
    </source>
</evidence>
<keyword evidence="8 12" id="KW-0413">Isomerase</keyword>
<sequence>MSSDFAAPVAGLLRAVFIPAVLAVSLSTAPAWAQNDEPAPAAEQATPAAPAEQAAPAAPAEPVSPDTVLATVGGEEITEADLVLAAEELTQELQSIPAEQRRGFLLTVVIDMKLMASAAREDGLDESEAFTRRLAYLEDQALRRAFFNSIVETQVTEEAVQAAYEDLVADFTPEPEVRARHILVPTEQEANEIRAEIEAGRDFADAASEYGTDGTSANGGDLGYFSSGMMVPEFEQAAMALEVGEMSQPVESQFGFHLIYLEDRRLSEAPPLEDVRQQVAQQVLYESYEAAIEEIKSDVEIEIDDADLAAQVEAQGGI</sequence>
<feature type="compositionally biased region" description="Low complexity" evidence="9">
    <location>
        <begin position="37"/>
        <end position="61"/>
    </location>
</feature>
<evidence type="ECO:0000256" key="8">
    <source>
        <dbReference type="PROSITE-ProRule" id="PRU00278"/>
    </source>
</evidence>
<dbReference type="EC" id="5.2.1.8" evidence="3"/>
<evidence type="ECO:0000256" key="5">
    <source>
        <dbReference type="ARBA" id="ARBA00023110"/>
    </source>
</evidence>
<accession>A0ABZ2I7L4</accession>
<evidence type="ECO:0000256" key="3">
    <source>
        <dbReference type="ARBA" id="ARBA00013194"/>
    </source>
</evidence>
<dbReference type="Pfam" id="PF13616">
    <property type="entry name" value="Rotamase_3"/>
    <property type="match status" value="1"/>
</dbReference>
<dbReference type="PANTHER" id="PTHR47245:SF2">
    <property type="entry name" value="PEPTIDYL-PROLYL CIS-TRANS ISOMERASE HP_0175-RELATED"/>
    <property type="match status" value="1"/>
</dbReference>
<keyword evidence="5 8" id="KW-0697">Rotamase</keyword>
<evidence type="ECO:0000256" key="2">
    <source>
        <dbReference type="ARBA" id="ARBA00007656"/>
    </source>
</evidence>
<evidence type="ECO:0000256" key="9">
    <source>
        <dbReference type="SAM" id="MobiDB-lite"/>
    </source>
</evidence>
<evidence type="ECO:0000313" key="12">
    <source>
        <dbReference type="EMBL" id="WWT33505.1"/>
    </source>
</evidence>
<proteinExistence type="inferred from homology"/>
<evidence type="ECO:0000256" key="1">
    <source>
        <dbReference type="ARBA" id="ARBA00000971"/>
    </source>
</evidence>
<comment type="similarity">
    <text evidence="2">Belongs to the PpiC/parvulin rotamase family.</text>
</comment>
<dbReference type="EMBL" id="CP146275">
    <property type="protein sequence ID" value="WWT33505.1"/>
    <property type="molecule type" value="Genomic_DNA"/>
</dbReference>
<dbReference type="InterPro" id="IPR050245">
    <property type="entry name" value="PrsA_foldase"/>
</dbReference>
<feature type="chain" id="PRO_5047236020" description="Parvulin-like PPIase" evidence="10">
    <location>
        <begin position="34"/>
        <end position="318"/>
    </location>
</feature>
<keyword evidence="13" id="KW-1185">Reference proteome</keyword>
<dbReference type="SUPFAM" id="SSF54534">
    <property type="entry name" value="FKBP-like"/>
    <property type="match status" value="1"/>
</dbReference>
<evidence type="ECO:0000259" key="11">
    <source>
        <dbReference type="PROSITE" id="PS50198"/>
    </source>
</evidence>
<evidence type="ECO:0000256" key="7">
    <source>
        <dbReference type="ARBA" id="ARBA00031484"/>
    </source>
</evidence>
<gene>
    <name evidence="12" type="ORF">V6617_03275</name>
</gene>
<evidence type="ECO:0000256" key="4">
    <source>
        <dbReference type="ARBA" id="ARBA00018370"/>
    </source>
</evidence>
<comment type="catalytic activity">
    <reaction evidence="1">
        <text>[protein]-peptidylproline (omega=180) = [protein]-peptidylproline (omega=0)</text>
        <dbReference type="Rhea" id="RHEA:16237"/>
        <dbReference type="Rhea" id="RHEA-COMP:10747"/>
        <dbReference type="Rhea" id="RHEA-COMP:10748"/>
        <dbReference type="ChEBI" id="CHEBI:83833"/>
        <dbReference type="ChEBI" id="CHEBI:83834"/>
        <dbReference type="EC" id="5.2.1.8"/>
    </reaction>
</comment>
<dbReference type="InterPro" id="IPR027304">
    <property type="entry name" value="Trigger_fact/SurA_dom_sf"/>
</dbReference>
<dbReference type="GO" id="GO:0003755">
    <property type="term" value="F:peptidyl-prolyl cis-trans isomerase activity"/>
    <property type="evidence" value="ECO:0007669"/>
    <property type="project" value="UniProtKB-EC"/>
</dbReference>
<feature type="signal peptide" evidence="10">
    <location>
        <begin position="1"/>
        <end position="33"/>
    </location>
</feature>
<protein>
    <recommendedName>
        <fullName evidence="4">Parvulin-like PPIase</fullName>
        <ecNumber evidence="3">5.2.1.8</ecNumber>
    </recommendedName>
    <alternativeName>
        <fullName evidence="6">Peptidyl-prolyl cis-trans isomerase plp</fullName>
    </alternativeName>
    <alternativeName>
        <fullName evidence="7">Rotamase plp</fullName>
    </alternativeName>
</protein>
<keyword evidence="10" id="KW-0732">Signal</keyword>
<dbReference type="Gene3D" id="3.10.50.40">
    <property type="match status" value="1"/>
</dbReference>
<reference evidence="12 13" key="1">
    <citation type="submission" date="2024-02" db="EMBL/GenBank/DDBJ databases">
        <title>Complete genome sequence of Pelagibacterium nitratireducens ZH15.</title>
        <authorList>
            <person name="Zhao L.H."/>
        </authorList>
    </citation>
    <scope>NUCLEOTIDE SEQUENCE [LARGE SCALE GENOMIC DNA]</scope>
    <source>
        <strain evidence="12 13">ZH15</strain>
    </source>
</reference>
<dbReference type="Gene3D" id="1.10.8.1040">
    <property type="match status" value="1"/>
</dbReference>
<name>A0ABZ2I7L4_9HYPH</name>
<feature type="domain" description="PpiC" evidence="11">
    <location>
        <begin position="174"/>
        <end position="263"/>
    </location>
</feature>
<dbReference type="Proteomes" id="UP001369958">
    <property type="component" value="Chromosome"/>
</dbReference>